<accession>A0ACC5RC04</accession>
<name>A0ACC5RC04_9HYPH</name>
<evidence type="ECO:0000313" key="2">
    <source>
        <dbReference type="Proteomes" id="UP000616151"/>
    </source>
</evidence>
<dbReference type="EMBL" id="JAENHL010000008">
    <property type="protein sequence ID" value="MBK1870021.1"/>
    <property type="molecule type" value="Genomic_DNA"/>
</dbReference>
<protein>
    <submittedName>
        <fullName evidence="1">TetR/AcrR family transcriptional regulator</fullName>
    </submittedName>
</protein>
<organism evidence="1 2">
    <name type="scientific">Taklimakanibacter albus</name>
    <dbReference type="NCBI Taxonomy" id="2800327"/>
    <lineage>
        <taxon>Bacteria</taxon>
        <taxon>Pseudomonadati</taxon>
        <taxon>Pseudomonadota</taxon>
        <taxon>Alphaproteobacteria</taxon>
        <taxon>Hyphomicrobiales</taxon>
        <taxon>Aestuariivirgaceae</taxon>
        <taxon>Taklimakanibacter</taxon>
    </lineage>
</organism>
<comment type="caution">
    <text evidence="1">The sequence shown here is derived from an EMBL/GenBank/DDBJ whole genome shotgun (WGS) entry which is preliminary data.</text>
</comment>
<gene>
    <name evidence="1" type="ORF">JHL16_26890</name>
</gene>
<dbReference type="Proteomes" id="UP000616151">
    <property type="component" value="Unassembled WGS sequence"/>
</dbReference>
<reference evidence="1" key="1">
    <citation type="submission" date="2021-01" db="EMBL/GenBank/DDBJ databases">
        <authorList>
            <person name="Sun Q."/>
        </authorList>
    </citation>
    <scope>NUCLEOTIDE SEQUENCE</scope>
    <source>
        <strain evidence="1">YIM B02566</strain>
    </source>
</reference>
<evidence type="ECO:0000313" key="1">
    <source>
        <dbReference type="EMBL" id="MBK1870021.1"/>
    </source>
</evidence>
<proteinExistence type="predicted"/>
<keyword evidence="2" id="KW-1185">Reference proteome</keyword>
<sequence>MTVELPNTNMRADLAALTEERVMQALAGLLTAGAGEVTFRALASAARVPERTLYRYYPNRDQLFGAFWTWLNDRLGMPPPPSSPDELIAGIARIFAAFSADAPLIRTMLHDPQGRATRLAHSEARRKRLRTALEPVLEPLAAAERKRLVAAIQALISAAGWETMQDYGQLTSQEAAETAQWAVAALIAAARPAKDRAPARPTKRKKA</sequence>